<dbReference type="Pfam" id="PF04043">
    <property type="entry name" value="PMEI"/>
    <property type="match status" value="1"/>
</dbReference>
<reference evidence="3" key="1">
    <citation type="submission" date="2021-01" db="UniProtKB">
        <authorList>
            <consortium name="EnsemblPlants"/>
        </authorList>
    </citation>
    <scope>IDENTIFICATION</scope>
</reference>
<proteinExistence type="predicted"/>
<keyword evidence="4" id="KW-1185">Reference proteome</keyword>
<dbReference type="EnsemblPlants" id="Kaladp0096s0110.1.v1.1">
    <property type="protein sequence ID" value="Kaladp0096s0110.1.v1.1.CDS.1"/>
    <property type="gene ID" value="Kaladp0096s0110.v1.1"/>
</dbReference>
<dbReference type="InterPro" id="IPR035513">
    <property type="entry name" value="Invertase/methylesterase_inhib"/>
</dbReference>
<evidence type="ECO:0000313" key="3">
    <source>
        <dbReference type="EnsemblPlants" id="Kaladp0096s0110.1.v1.1.CDS.1"/>
    </source>
</evidence>
<dbReference type="NCBIfam" id="TIGR01614">
    <property type="entry name" value="PME_inhib"/>
    <property type="match status" value="1"/>
</dbReference>
<evidence type="ECO:0000259" key="2">
    <source>
        <dbReference type="Pfam" id="PF04043"/>
    </source>
</evidence>
<keyword evidence="1" id="KW-0732">Signal</keyword>
<dbReference type="Gene3D" id="1.20.140.40">
    <property type="entry name" value="Invertase/pectin methylesterase inhibitor family protein"/>
    <property type="match status" value="1"/>
</dbReference>
<dbReference type="SUPFAM" id="SSF101148">
    <property type="entry name" value="Plant invertase/pectin methylesterase inhibitor"/>
    <property type="match status" value="1"/>
</dbReference>
<accession>A0A7N1A6U9</accession>
<dbReference type="Gramene" id="Kaladp0096s0110.1.v1.1">
    <property type="protein sequence ID" value="Kaladp0096s0110.1.v1.1.CDS.1"/>
    <property type="gene ID" value="Kaladp0096s0110.v1.1"/>
</dbReference>
<dbReference type="InterPro" id="IPR006501">
    <property type="entry name" value="Pectinesterase_inhib_dom"/>
</dbReference>
<dbReference type="Proteomes" id="UP000594263">
    <property type="component" value="Unplaced"/>
</dbReference>
<dbReference type="AlphaFoldDB" id="A0A7N1A6U9"/>
<sequence>MALSSPHLSICLLISIIYACINSQTIYSLNPLIEQVCAETDYPNFCGRFLSEHHRSAHATDKHALGVLALEGIIFHARSTFIDITYNYLLNPELTQEMRVRLQECSDEYNTIMHATELAYTYWTNNFRNPIPITSDTALANRSSVRACRYAIGADYPPLHSLNMDNERYQEILLTICDFNPHHQTSKMFKL</sequence>
<evidence type="ECO:0000256" key="1">
    <source>
        <dbReference type="SAM" id="SignalP"/>
    </source>
</evidence>
<feature type="signal peptide" evidence="1">
    <location>
        <begin position="1"/>
        <end position="23"/>
    </location>
</feature>
<name>A0A7N1A6U9_KALFE</name>
<feature type="chain" id="PRO_5029833926" description="Pectinesterase inhibitor domain-containing protein" evidence="1">
    <location>
        <begin position="24"/>
        <end position="191"/>
    </location>
</feature>
<feature type="domain" description="Pectinesterase inhibitor" evidence="2">
    <location>
        <begin position="32"/>
        <end position="117"/>
    </location>
</feature>
<protein>
    <recommendedName>
        <fullName evidence="2">Pectinesterase inhibitor domain-containing protein</fullName>
    </recommendedName>
</protein>
<organism evidence="3 4">
    <name type="scientific">Kalanchoe fedtschenkoi</name>
    <name type="common">Lavender scallops</name>
    <name type="synonym">South American air plant</name>
    <dbReference type="NCBI Taxonomy" id="63787"/>
    <lineage>
        <taxon>Eukaryota</taxon>
        <taxon>Viridiplantae</taxon>
        <taxon>Streptophyta</taxon>
        <taxon>Embryophyta</taxon>
        <taxon>Tracheophyta</taxon>
        <taxon>Spermatophyta</taxon>
        <taxon>Magnoliopsida</taxon>
        <taxon>eudicotyledons</taxon>
        <taxon>Gunneridae</taxon>
        <taxon>Pentapetalae</taxon>
        <taxon>Saxifragales</taxon>
        <taxon>Crassulaceae</taxon>
        <taxon>Kalanchoe</taxon>
    </lineage>
</organism>
<dbReference type="GO" id="GO:0004857">
    <property type="term" value="F:enzyme inhibitor activity"/>
    <property type="evidence" value="ECO:0007669"/>
    <property type="project" value="InterPro"/>
</dbReference>
<evidence type="ECO:0000313" key="4">
    <source>
        <dbReference type="Proteomes" id="UP000594263"/>
    </source>
</evidence>